<feature type="transmembrane region" description="Helical" evidence="2">
    <location>
        <begin position="214"/>
        <end position="236"/>
    </location>
</feature>
<name>A0A3A2ZI39_9EURO</name>
<feature type="region of interest" description="Disordered" evidence="1">
    <location>
        <begin position="1"/>
        <end position="54"/>
    </location>
</feature>
<dbReference type="EMBL" id="MVGC01000155">
    <property type="protein sequence ID" value="RJE22706.1"/>
    <property type="molecule type" value="Genomic_DNA"/>
</dbReference>
<feature type="transmembrane region" description="Helical" evidence="2">
    <location>
        <begin position="269"/>
        <end position="285"/>
    </location>
</feature>
<dbReference type="Pfam" id="PF20237">
    <property type="entry name" value="DUF6594"/>
    <property type="match status" value="1"/>
</dbReference>
<dbReference type="InterPro" id="IPR046529">
    <property type="entry name" value="DUF6594"/>
</dbReference>
<proteinExistence type="predicted"/>
<sequence>MDPGAVSSGDAIVNVDSHPGTPIDEKQEPSSKGSADEGPSWPKINPDGTTPVPDAELQKKYWRERFSTVFNFPGEKSDREPLKPFSRLANLSIAYYQHDLQRMEETLRKNEGVLNDEQLRSLRKTLNDYYTAFKQAHEVNRIYEDENEEFQGIRDRYAKLVAAIVEVFLMPPLFVLAVARMAFRRLIRKPAMDGEVLGAVLFSLDNSHKLAEKIASVVIAIIASGSLLGPMIALSYIEEMKYRLLTVCLCVVAFSMCLMLILRLSTMDLVGVVAGYTGILIVYLGT</sequence>
<comment type="caution">
    <text evidence="4">The sequence shown here is derived from an EMBL/GenBank/DDBJ whole genome shotgun (WGS) entry which is preliminary data.</text>
</comment>
<evidence type="ECO:0000259" key="3">
    <source>
        <dbReference type="Pfam" id="PF20237"/>
    </source>
</evidence>
<keyword evidence="2" id="KW-0472">Membrane</keyword>
<feature type="transmembrane region" description="Helical" evidence="2">
    <location>
        <begin position="160"/>
        <end position="183"/>
    </location>
</feature>
<dbReference type="AlphaFoldDB" id="A0A3A2ZI39"/>
<protein>
    <recommendedName>
        <fullName evidence="3">DUF6594 domain-containing protein</fullName>
    </recommendedName>
</protein>
<keyword evidence="5" id="KW-1185">Reference proteome</keyword>
<feature type="domain" description="DUF6594" evidence="3">
    <location>
        <begin position="85"/>
        <end position="280"/>
    </location>
</feature>
<keyword evidence="2" id="KW-0812">Transmembrane</keyword>
<accession>A0A3A2ZI39</accession>
<dbReference type="Proteomes" id="UP000266188">
    <property type="component" value="Unassembled WGS sequence"/>
</dbReference>
<evidence type="ECO:0000313" key="4">
    <source>
        <dbReference type="EMBL" id="RJE22706.1"/>
    </source>
</evidence>
<organism evidence="4 5">
    <name type="scientific">Aspergillus sclerotialis</name>
    <dbReference type="NCBI Taxonomy" id="2070753"/>
    <lineage>
        <taxon>Eukaryota</taxon>
        <taxon>Fungi</taxon>
        <taxon>Dikarya</taxon>
        <taxon>Ascomycota</taxon>
        <taxon>Pezizomycotina</taxon>
        <taxon>Eurotiomycetes</taxon>
        <taxon>Eurotiomycetidae</taxon>
        <taxon>Eurotiales</taxon>
        <taxon>Aspergillaceae</taxon>
        <taxon>Aspergillus</taxon>
        <taxon>Aspergillus subgen. Polypaecilum</taxon>
    </lineage>
</organism>
<feature type="transmembrane region" description="Helical" evidence="2">
    <location>
        <begin position="242"/>
        <end position="262"/>
    </location>
</feature>
<dbReference type="OrthoDB" id="10573255at2759"/>
<evidence type="ECO:0000256" key="2">
    <source>
        <dbReference type="SAM" id="Phobius"/>
    </source>
</evidence>
<reference evidence="5" key="1">
    <citation type="submission" date="2017-02" db="EMBL/GenBank/DDBJ databases">
        <authorList>
            <person name="Tafer H."/>
            <person name="Lopandic K."/>
        </authorList>
    </citation>
    <scope>NUCLEOTIDE SEQUENCE [LARGE SCALE GENOMIC DNA]</scope>
    <source>
        <strain evidence="5">CBS 366.77</strain>
    </source>
</reference>
<evidence type="ECO:0000313" key="5">
    <source>
        <dbReference type="Proteomes" id="UP000266188"/>
    </source>
</evidence>
<gene>
    <name evidence="4" type="ORF">PHISCL_04967</name>
</gene>
<keyword evidence="2" id="KW-1133">Transmembrane helix</keyword>
<evidence type="ECO:0000256" key="1">
    <source>
        <dbReference type="SAM" id="MobiDB-lite"/>
    </source>
</evidence>